<feature type="domain" description="HMA" evidence="2">
    <location>
        <begin position="172"/>
        <end position="240"/>
    </location>
</feature>
<sequence length="260" mass="27642">MKGTMFCASQASTATANHNERSIMARAIDRHNPIIKDGRRSFTAPCSSGDDYIAPYRQLSKITRIPSSLSGVGKMVQVDKGRKSTSGSLLKLLSSDNVSLSRKSFGCFDVTQSTPPGSTRYLLGTDPASLSGSTGKDMVVSEEGEPSEARRGSGAAVEGKKTTSSGSDQQATQVVVLRVSLHCQCKGCEGKVKKHLSRMQGVTSFNIDFASKKVTVTGDITPLQVLGCLSKVKNAQFWTPPPPSSLSSANPVELKKNTHS</sequence>
<evidence type="ECO:0000259" key="2">
    <source>
        <dbReference type="PROSITE" id="PS50846"/>
    </source>
</evidence>
<dbReference type="InterPro" id="IPR016578">
    <property type="entry name" value="NAKR2/3"/>
</dbReference>
<dbReference type="EMBL" id="CM010636">
    <property type="protein sequence ID" value="RID47010.1"/>
    <property type="molecule type" value="Genomic_DNA"/>
</dbReference>
<dbReference type="Gene3D" id="3.30.70.100">
    <property type="match status" value="1"/>
</dbReference>
<dbReference type="PANTHER" id="PTHR46119:SF18">
    <property type="entry name" value="HMA DOMAIN-CONTAINING PROTEIN"/>
    <property type="match status" value="1"/>
</dbReference>
<dbReference type="PIRSF" id="PIRSF011221">
    <property type="entry name" value="Chloropl_CC_prd"/>
    <property type="match status" value="1"/>
</dbReference>
<gene>
    <name evidence="3" type="ORF">BRARA_I03642</name>
</gene>
<dbReference type="CDD" id="cd00371">
    <property type="entry name" value="HMA"/>
    <property type="match status" value="1"/>
</dbReference>
<proteinExistence type="predicted"/>
<evidence type="ECO:0000256" key="1">
    <source>
        <dbReference type="SAM" id="MobiDB-lite"/>
    </source>
</evidence>
<dbReference type="Pfam" id="PF00403">
    <property type="entry name" value="HMA"/>
    <property type="match status" value="1"/>
</dbReference>
<name>A0A397Y7Y1_BRACM</name>
<evidence type="ECO:0000313" key="4">
    <source>
        <dbReference type="Proteomes" id="UP000264353"/>
    </source>
</evidence>
<dbReference type="InterPro" id="IPR006121">
    <property type="entry name" value="HMA_dom"/>
</dbReference>
<dbReference type="GO" id="GO:0046872">
    <property type="term" value="F:metal ion binding"/>
    <property type="evidence" value="ECO:0007669"/>
    <property type="project" value="InterPro"/>
</dbReference>
<organism evidence="3 4">
    <name type="scientific">Brassica campestris</name>
    <name type="common">Field mustard</name>
    <dbReference type="NCBI Taxonomy" id="3711"/>
    <lineage>
        <taxon>Eukaryota</taxon>
        <taxon>Viridiplantae</taxon>
        <taxon>Streptophyta</taxon>
        <taxon>Embryophyta</taxon>
        <taxon>Tracheophyta</taxon>
        <taxon>Spermatophyta</taxon>
        <taxon>Magnoliopsida</taxon>
        <taxon>eudicotyledons</taxon>
        <taxon>Gunneridae</taxon>
        <taxon>Pentapetalae</taxon>
        <taxon>rosids</taxon>
        <taxon>malvids</taxon>
        <taxon>Brassicales</taxon>
        <taxon>Brassicaceae</taxon>
        <taxon>Brassiceae</taxon>
        <taxon>Brassica</taxon>
    </lineage>
</organism>
<dbReference type="AlphaFoldDB" id="A0A397Y7Y1"/>
<dbReference type="InterPro" id="IPR036163">
    <property type="entry name" value="HMA_dom_sf"/>
</dbReference>
<dbReference type="PANTHER" id="PTHR46119">
    <property type="entry name" value="OS08G0405700 PROTEIN"/>
    <property type="match status" value="1"/>
</dbReference>
<protein>
    <recommendedName>
        <fullName evidence="2">HMA domain-containing protein</fullName>
    </recommendedName>
</protein>
<dbReference type="Proteomes" id="UP000264353">
    <property type="component" value="Chromosome A9"/>
</dbReference>
<reference evidence="3 4" key="1">
    <citation type="submission" date="2018-06" db="EMBL/GenBank/DDBJ databases">
        <title>WGS assembly of Brassica rapa FPsc.</title>
        <authorList>
            <person name="Bowman J."/>
            <person name="Kohchi T."/>
            <person name="Yamato K."/>
            <person name="Jenkins J."/>
            <person name="Shu S."/>
            <person name="Ishizaki K."/>
            <person name="Yamaoka S."/>
            <person name="Nishihama R."/>
            <person name="Nakamura Y."/>
            <person name="Berger F."/>
            <person name="Adam C."/>
            <person name="Aki S."/>
            <person name="Althoff F."/>
            <person name="Araki T."/>
            <person name="Arteaga-Vazquez M."/>
            <person name="Balasubrmanian S."/>
            <person name="Bauer D."/>
            <person name="Boehm C."/>
            <person name="Briginshaw L."/>
            <person name="Caballero-Perez J."/>
            <person name="Catarino B."/>
            <person name="Chen F."/>
            <person name="Chiyoda S."/>
            <person name="Chovatia M."/>
            <person name="Davies K."/>
            <person name="Delmans M."/>
            <person name="Demura T."/>
            <person name="Dierschke T."/>
            <person name="Dolan L."/>
            <person name="Dorantes-Acosta A."/>
            <person name="Eklund D."/>
            <person name="Florent S."/>
            <person name="Flores-Sandoval E."/>
            <person name="Fujiyama A."/>
            <person name="Fukuzawa H."/>
            <person name="Galik B."/>
            <person name="Grimanelli D."/>
            <person name="Grimwood J."/>
            <person name="Grossniklaus U."/>
            <person name="Hamada T."/>
            <person name="Haseloff J."/>
            <person name="Hetherington A."/>
            <person name="Higo A."/>
            <person name="Hirakawa Y."/>
            <person name="Hundley H."/>
            <person name="Ikeda Y."/>
            <person name="Inoue K."/>
            <person name="Inoue S."/>
            <person name="Ishida S."/>
            <person name="Jia Q."/>
            <person name="Kakita M."/>
            <person name="Kanazawa T."/>
            <person name="Kawai Y."/>
            <person name="Kawashima T."/>
            <person name="Kennedy M."/>
            <person name="Kinose K."/>
            <person name="Kinoshita T."/>
            <person name="Kohara Y."/>
            <person name="Koide E."/>
            <person name="Komatsu K."/>
            <person name="Kopischke S."/>
            <person name="Kubo M."/>
            <person name="Kyozuka J."/>
            <person name="Lagercrantz U."/>
            <person name="Lin S."/>
            <person name="Lindquist E."/>
            <person name="Lipzen A."/>
            <person name="Lu C."/>
            <person name="Luna E."/>
            <person name="Martienssen R."/>
            <person name="Minamino N."/>
            <person name="Mizutani M."/>
            <person name="Mizutani M."/>
            <person name="Mochizuki N."/>
            <person name="Monte I."/>
            <person name="Mosher R."/>
            <person name="Nagasaki H."/>
            <person name="Nakagami H."/>
            <person name="Naramoto S."/>
            <person name="Nishitani K."/>
            <person name="Ohtani M."/>
            <person name="Okamoto T."/>
            <person name="Okumura M."/>
            <person name="Phillips J."/>
            <person name="Pollak B."/>
            <person name="Reinders A."/>
            <person name="Roevekamp M."/>
            <person name="Sano R."/>
            <person name="Sawa S."/>
            <person name="Schmid M."/>
            <person name="Shirakawa M."/>
            <person name="Solano R."/>
            <person name="Spunde A."/>
            <person name="Suetsugu N."/>
            <person name="Sugano S."/>
            <person name="Sugiyama A."/>
            <person name="Sun R."/>
            <person name="Suzuki Y."/>
            <person name="Takenaka M."/>
            <person name="Takezawa D."/>
            <person name="Tomogane H."/>
            <person name="Tsuzuki M."/>
            <person name="Ueda T."/>
            <person name="Umeda M."/>
            <person name="Ward J."/>
            <person name="Watanabe Y."/>
            <person name="Yazaki K."/>
            <person name="Yokoyama R."/>
            <person name="Yoshitake Y."/>
            <person name="Yotsui I."/>
            <person name="Zachgo S."/>
            <person name="Schmutz J."/>
        </authorList>
    </citation>
    <scope>NUCLEOTIDE SEQUENCE [LARGE SCALE GENOMIC DNA]</scope>
    <source>
        <strain evidence="4">cv. B-3</strain>
    </source>
</reference>
<dbReference type="PROSITE" id="PS50846">
    <property type="entry name" value="HMA_2"/>
    <property type="match status" value="1"/>
</dbReference>
<dbReference type="InterPro" id="IPR044526">
    <property type="entry name" value="NAKR1-3"/>
</dbReference>
<accession>A0A397Y7Y1</accession>
<dbReference type="SUPFAM" id="SSF55008">
    <property type="entry name" value="HMA, heavy metal-associated domain"/>
    <property type="match status" value="1"/>
</dbReference>
<evidence type="ECO:0000313" key="3">
    <source>
        <dbReference type="EMBL" id="RID47010.1"/>
    </source>
</evidence>
<feature type="region of interest" description="Disordered" evidence="1">
    <location>
        <begin position="118"/>
        <end position="169"/>
    </location>
</feature>
<feature type="region of interest" description="Disordered" evidence="1">
    <location>
        <begin position="240"/>
        <end position="260"/>
    </location>
</feature>